<name>A0A8T1X5H8_9STRA</name>
<dbReference type="AlphaFoldDB" id="A0A8T1X5H8"/>
<dbReference type="OrthoDB" id="69102at2759"/>
<organism evidence="1 2">
    <name type="scientific">Phytophthora boehmeriae</name>
    <dbReference type="NCBI Taxonomy" id="109152"/>
    <lineage>
        <taxon>Eukaryota</taxon>
        <taxon>Sar</taxon>
        <taxon>Stramenopiles</taxon>
        <taxon>Oomycota</taxon>
        <taxon>Peronosporomycetes</taxon>
        <taxon>Peronosporales</taxon>
        <taxon>Peronosporaceae</taxon>
        <taxon>Phytophthora</taxon>
    </lineage>
</organism>
<comment type="caution">
    <text evidence="1">The sequence shown here is derived from an EMBL/GenBank/DDBJ whole genome shotgun (WGS) entry which is preliminary data.</text>
</comment>
<proteinExistence type="predicted"/>
<keyword evidence="2" id="KW-1185">Reference proteome</keyword>
<evidence type="ECO:0000313" key="2">
    <source>
        <dbReference type="Proteomes" id="UP000693981"/>
    </source>
</evidence>
<reference evidence="1" key="1">
    <citation type="submission" date="2021-02" db="EMBL/GenBank/DDBJ databases">
        <authorList>
            <person name="Palmer J.M."/>
        </authorList>
    </citation>
    <scope>NUCLEOTIDE SEQUENCE</scope>
    <source>
        <strain evidence="1">SCRP23</strain>
    </source>
</reference>
<sequence>MLQESLGVGGDSASSVRKLVTHVQKLVQLASVTPNALTLREYRDALEECLKSEGSAAMKILGFQLAGIASSCSTLEVWKFILEACITEMGDSENTSVLAEAVHVLGLIPVSLVLGFLLSPEREPMNKLRAALTHEDTGVRCSAIETLSKLTVDVVINVAGDGLFIFPFESHEARICCQQDVETMVNDCWKLIFHTLFLDGQPQNADRVVGAAFTALANLFARSSPMTQFFPSTREAFRAQSSVDDVTSMVYKNAFPRIRALITAAQTLTMKQQPDAILWIAMVLHVMMERSGARCPSVSVPCDLAQGISTVM</sequence>
<evidence type="ECO:0000313" key="1">
    <source>
        <dbReference type="EMBL" id="KAG7401016.1"/>
    </source>
</evidence>
<gene>
    <name evidence="1" type="ORF">PHYBOEH_003211</name>
</gene>
<dbReference type="EMBL" id="JAGDFL010000019">
    <property type="protein sequence ID" value="KAG7401016.1"/>
    <property type="molecule type" value="Genomic_DNA"/>
</dbReference>
<accession>A0A8T1X5H8</accession>
<protein>
    <submittedName>
        <fullName evidence="1">Uncharacterized protein</fullName>
    </submittedName>
</protein>
<dbReference type="Proteomes" id="UP000693981">
    <property type="component" value="Unassembled WGS sequence"/>
</dbReference>